<organism evidence="1 2">
    <name type="scientific">Chionoecetes opilio</name>
    <name type="common">Atlantic snow crab</name>
    <name type="synonym">Cancer opilio</name>
    <dbReference type="NCBI Taxonomy" id="41210"/>
    <lineage>
        <taxon>Eukaryota</taxon>
        <taxon>Metazoa</taxon>
        <taxon>Ecdysozoa</taxon>
        <taxon>Arthropoda</taxon>
        <taxon>Crustacea</taxon>
        <taxon>Multicrustacea</taxon>
        <taxon>Malacostraca</taxon>
        <taxon>Eumalacostraca</taxon>
        <taxon>Eucarida</taxon>
        <taxon>Decapoda</taxon>
        <taxon>Pleocyemata</taxon>
        <taxon>Brachyura</taxon>
        <taxon>Eubrachyura</taxon>
        <taxon>Majoidea</taxon>
        <taxon>Majidae</taxon>
        <taxon>Chionoecetes</taxon>
    </lineage>
</organism>
<proteinExistence type="predicted"/>
<dbReference type="Proteomes" id="UP000770661">
    <property type="component" value="Unassembled WGS sequence"/>
</dbReference>
<dbReference type="EMBL" id="JACEEZ010005741">
    <property type="protein sequence ID" value="KAG0725313.1"/>
    <property type="molecule type" value="Genomic_DNA"/>
</dbReference>
<comment type="caution">
    <text evidence="1">The sequence shown here is derived from an EMBL/GenBank/DDBJ whole genome shotgun (WGS) entry which is preliminary data.</text>
</comment>
<keyword evidence="2" id="KW-1185">Reference proteome</keyword>
<dbReference type="AlphaFoldDB" id="A0A8J5CLW8"/>
<name>A0A8J5CLW8_CHIOP</name>
<dbReference type="OrthoDB" id="5984512at2759"/>
<accession>A0A8J5CLW8</accession>
<sequence length="105" mass="12274">MDKTYQDAFHEFGALMGSVPELFEKLQEITCHMYLPSTHTTEVNKLRLSCSVRDVERWSQVNSLLGEDCLFMHALRANYQAAIWRRSLQSQPFVANPNRLRLDDR</sequence>
<evidence type="ECO:0000313" key="1">
    <source>
        <dbReference type="EMBL" id="KAG0725313.1"/>
    </source>
</evidence>
<protein>
    <submittedName>
        <fullName evidence="1">Uncharacterized protein</fullName>
    </submittedName>
</protein>
<reference evidence="1" key="1">
    <citation type="submission" date="2020-07" db="EMBL/GenBank/DDBJ databases">
        <title>The High-quality genome of the commercially important snow crab, Chionoecetes opilio.</title>
        <authorList>
            <person name="Jeong J.-H."/>
            <person name="Ryu S."/>
        </authorList>
    </citation>
    <scope>NUCLEOTIDE SEQUENCE</scope>
    <source>
        <strain evidence="1">MADBK_172401_WGS</strain>
        <tissue evidence="1">Digestive gland</tissue>
    </source>
</reference>
<gene>
    <name evidence="1" type="ORF">GWK47_038853</name>
</gene>
<evidence type="ECO:0000313" key="2">
    <source>
        <dbReference type="Proteomes" id="UP000770661"/>
    </source>
</evidence>